<evidence type="ECO:0000313" key="2">
    <source>
        <dbReference type="Proteomes" id="UP000221024"/>
    </source>
</evidence>
<evidence type="ECO:0000313" key="1">
    <source>
        <dbReference type="EMBL" id="PEN08878.1"/>
    </source>
</evidence>
<protein>
    <submittedName>
        <fullName evidence="1">Uncharacterized protein</fullName>
    </submittedName>
</protein>
<keyword evidence="2" id="KW-1185">Reference proteome</keyword>
<organism evidence="1 2">
    <name type="scientific">Longimonas halophila</name>
    <dbReference type="NCBI Taxonomy" id="1469170"/>
    <lineage>
        <taxon>Bacteria</taxon>
        <taxon>Pseudomonadati</taxon>
        <taxon>Rhodothermota</taxon>
        <taxon>Rhodothermia</taxon>
        <taxon>Rhodothermales</taxon>
        <taxon>Salisaetaceae</taxon>
        <taxon>Longimonas</taxon>
    </lineage>
</organism>
<name>A0A2H3P8B7_9BACT</name>
<reference evidence="1 2" key="1">
    <citation type="submission" date="2017-10" db="EMBL/GenBank/DDBJ databases">
        <title>Draft genome of Longimonas halophila.</title>
        <authorList>
            <person name="Goh K.M."/>
            <person name="Shamsir M.S."/>
            <person name="Lim S.W."/>
        </authorList>
    </citation>
    <scope>NUCLEOTIDE SEQUENCE [LARGE SCALE GENOMIC DNA]</scope>
    <source>
        <strain evidence="1 2">KCTC 42399</strain>
    </source>
</reference>
<proteinExistence type="predicted"/>
<dbReference type="Proteomes" id="UP000221024">
    <property type="component" value="Unassembled WGS sequence"/>
</dbReference>
<accession>A0A2H3P8B7</accession>
<comment type="caution">
    <text evidence="1">The sequence shown here is derived from an EMBL/GenBank/DDBJ whole genome shotgun (WGS) entry which is preliminary data.</text>
</comment>
<gene>
    <name evidence="1" type="ORF">CRI93_03790</name>
</gene>
<sequence length="60" mass="6687">MARTGPATSMTSRTMKKRVLHDAWAMVCRQMQGLEDNALAITTVLQEVDEVSAAWTHRLA</sequence>
<dbReference type="AlphaFoldDB" id="A0A2H3P8B7"/>
<dbReference type="EMBL" id="PDEP01000002">
    <property type="protein sequence ID" value="PEN08878.1"/>
    <property type="molecule type" value="Genomic_DNA"/>
</dbReference>